<evidence type="ECO:0000313" key="2">
    <source>
        <dbReference type="Proteomes" id="UP000283975"/>
    </source>
</evidence>
<accession>A0A414ASZ7</accession>
<organism evidence="1 2">
    <name type="scientific">Enterocloster bolteae</name>
    <dbReference type="NCBI Taxonomy" id="208479"/>
    <lineage>
        <taxon>Bacteria</taxon>
        <taxon>Bacillati</taxon>
        <taxon>Bacillota</taxon>
        <taxon>Clostridia</taxon>
        <taxon>Lachnospirales</taxon>
        <taxon>Lachnospiraceae</taxon>
        <taxon>Enterocloster</taxon>
    </lineage>
</organism>
<reference evidence="1 2" key="1">
    <citation type="submission" date="2018-08" db="EMBL/GenBank/DDBJ databases">
        <title>A genome reference for cultivated species of the human gut microbiota.</title>
        <authorList>
            <person name="Zou Y."/>
            <person name="Xue W."/>
            <person name="Luo G."/>
        </authorList>
    </citation>
    <scope>NUCLEOTIDE SEQUENCE [LARGE SCALE GENOMIC DNA]</scope>
    <source>
        <strain evidence="1 2">AM35-14</strain>
    </source>
</reference>
<comment type="caution">
    <text evidence="1">The sequence shown here is derived from an EMBL/GenBank/DDBJ whole genome shotgun (WGS) entry which is preliminary data.</text>
</comment>
<dbReference type="Proteomes" id="UP000283975">
    <property type="component" value="Unassembled WGS sequence"/>
</dbReference>
<protein>
    <submittedName>
        <fullName evidence="1">Uncharacterized protein</fullName>
    </submittedName>
</protein>
<gene>
    <name evidence="1" type="ORF">DW839_18340</name>
</gene>
<name>A0A414ASZ7_9FIRM</name>
<sequence>MEQNNHYRARIINECLLKYIDVVKTSDRNREIVEKYVRGSGFGEISHEYSLSYSRIRGIVFNYILHALKIKKQEEIKMICPMCGKEYTERPALSRKDDKTEICPMCSSKEAMEAAGWTKEMCDAAIEKIV</sequence>
<proteinExistence type="predicted"/>
<dbReference type="EMBL" id="QSHZ01000020">
    <property type="protein sequence ID" value="RHC54659.1"/>
    <property type="molecule type" value="Genomic_DNA"/>
</dbReference>
<evidence type="ECO:0000313" key="1">
    <source>
        <dbReference type="EMBL" id="RHC54659.1"/>
    </source>
</evidence>
<dbReference type="AlphaFoldDB" id="A0A414ASZ7"/>